<feature type="region of interest" description="Disordered" evidence="9">
    <location>
        <begin position="264"/>
        <end position="289"/>
    </location>
</feature>
<keyword evidence="6" id="KW-0805">Transcription regulation</keyword>
<feature type="region of interest" description="Disordered" evidence="9">
    <location>
        <begin position="72"/>
        <end position="112"/>
    </location>
</feature>
<keyword evidence="8" id="KW-0539">Nucleus</keyword>
<evidence type="ECO:0000256" key="6">
    <source>
        <dbReference type="ARBA" id="ARBA00023015"/>
    </source>
</evidence>
<dbReference type="InterPro" id="IPR013734">
    <property type="entry name" value="TF_Nrm1/Whi5"/>
</dbReference>
<feature type="region of interest" description="Disordered" evidence="9">
    <location>
        <begin position="325"/>
        <end position="351"/>
    </location>
</feature>
<feature type="compositionally biased region" description="Polar residues" evidence="9">
    <location>
        <begin position="84"/>
        <end position="98"/>
    </location>
</feature>
<evidence type="ECO:0000256" key="8">
    <source>
        <dbReference type="ARBA" id="ARBA00023242"/>
    </source>
</evidence>
<sequence length="351" mass="37952">MTRQETDYPPLSDVEQKRRKATLERAKATYLSGQLRLRLQYAKLKVDHGWQRQNLNEVENLYFRHSHMMKPKSELNVPPGHFDTTPSLQAASSSSHLTPTPRPDDPSKSTISTSPEIMFSRHVQSDPLQSIPAREQTSSHNMQNPLPVSHTSATTDVIMIDVTPRVDSQSSTEIATSASKSPAKKRAPRKPTSRARTMTSDGPSPSPFAVTSSTPPPSQPQRQRSPAPTPVSTHPSLSSTSYSHTALLSESTSYYRTPSIQDISNSGSKSNGAYQPATHSSSNSFVTSLASGTPQTYDSFWTAHSSSTQGYRHLLSGAASVASGTTLGRMNSGVSPVTAATSNSSVISDVR</sequence>
<evidence type="ECO:0000256" key="3">
    <source>
        <dbReference type="ARBA" id="ARBA00006922"/>
    </source>
</evidence>
<dbReference type="Proteomes" id="UP001497453">
    <property type="component" value="Chromosome 6"/>
</dbReference>
<feature type="compositionally biased region" description="Polar residues" evidence="9">
    <location>
        <begin position="135"/>
        <end position="149"/>
    </location>
</feature>
<feature type="compositionally biased region" description="Basic residues" evidence="9">
    <location>
        <begin position="182"/>
        <end position="193"/>
    </location>
</feature>
<proteinExistence type="inferred from homology"/>
<evidence type="ECO:0000256" key="7">
    <source>
        <dbReference type="ARBA" id="ARBA00023163"/>
    </source>
</evidence>
<keyword evidence="5" id="KW-0678">Repressor</keyword>
<keyword evidence="4" id="KW-0963">Cytoplasm</keyword>
<evidence type="ECO:0000256" key="2">
    <source>
        <dbReference type="ARBA" id="ARBA00004496"/>
    </source>
</evidence>
<keyword evidence="7" id="KW-0804">Transcription</keyword>
<feature type="region of interest" description="Disordered" evidence="9">
    <location>
        <begin position="165"/>
        <end position="243"/>
    </location>
</feature>
<feature type="compositionally biased region" description="Low complexity" evidence="9">
    <location>
        <begin position="220"/>
        <end position="243"/>
    </location>
</feature>
<reference evidence="11" key="1">
    <citation type="submission" date="2024-04" db="EMBL/GenBank/DDBJ databases">
        <authorList>
            <person name="Shaw F."/>
            <person name="Minotto A."/>
        </authorList>
    </citation>
    <scope>NUCLEOTIDE SEQUENCE [LARGE SCALE GENOMIC DNA]</scope>
</reference>
<evidence type="ECO:0000313" key="10">
    <source>
        <dbReference type="EMBL" id="CAL1710446.1"/>
    </source>
</evidence>
<evidence type="ECO:0000256" key="1">
    <source>
        <dbReference type="ARBA" id="ARBA00004123"/>
    </source>
</evidence>
<evidence type="ECO:0000256" key="4">
    <source>
        <dbReference type="ARBA" id="ARBA00022490"/>
    </source>
</evidence>
<feature type="region of interest" description="Disordered" evidence="9">
    <location>
        <begin position="1"/>
        <end position="20"/>
    </location>
</feature>
<dbReference type="EMBL" id="OZ037949">
    <property type="protein sequence ID" value="CAL1710446.1"/>
    <property type="molecule type" value="Genomic_DNA"/>
</dbReference>
<accession>A0ABP1DRI8</accession>
<comment type="subcellular location">
    <subcellularLocation>
        <location evidence="2">Cytoplasm</location>
    </subcellularLocation>
    <subcellularLocation>
        <location evidence="1">Nucleus</location>
    </subcellularLocation>
</comment>
<feature type="region of interest" description="Disordered" evidence="9">
    <location>
        <begin position="124"/>
        <end position="149"/>
    </location>
</feature>
<organism evidence="10 11">
    <name type="scientific">Somion occarium</name>
    <dbReference type="NCBI Taxonomy" id="3059160"/>
    <lineage>
        <taxon>Eukaryota</taxon>
        <taxon>Fungi</taxon>
        <taxon>Dikarya</taxon>
        <taxon>Basidiomycota</taxon>
        <taxon>Agaricomycotina</taxon>
        <taxon>Agaricomycetes</taxon>
        <taxon>Polyporales</taxon>
        <taxon>Cerrenaceae</taxon>
        <taxon>Somion</taxon>
    </lineage>
</organism>
<evidence type="ECO:0000313" key="11">
    <source>
        <dbReference type="Proteomes" id="UP001497453"/>
    </source>
</evidence>
<protein>
    <submittedName>
        <fullName evidence="10">Uncharacterized protein</fullName>
    </submittedName>
</protein>
<name>A0ABP1DRI8_9APHY</name>
<dbReference type="Pfam" id="PF08528">
    <property type="entry name" value="Whi5"/>
    <property type="match status" value="1"/>
</dbReference>
<evidence type="ECO:0000256" key="9">
    <source>
        <dbReference type="SAM" id="MobiDB-lite"/>
    </source>
</evidence>
<keyword evidence="11" id="KW-1185">Reference proteome</keyword>
<comment type="similarity">
    <text evidence="3">Belongs to the WHI5/NRM1 family.</text>
</comment>
<evidence type="ECO:0000256" key="5">
    <source>
        <dbReference type="ARBA" id="ARBA00022491"/>
    </source>
</evidence>
<gene>
    <name evidence="10" type="ORF">GFSPODELE1_LOCUS7835</name>
</gene>